<dbReference type="RefSeq" id="WP_183961327.1">
    <property type="nucleotide sequence ID" value="NZ_JACHHP010000004.1"/>
</dbReference>
<accession>A0A7W8D6E6</accession>
<name>A0A7W8D6E6_9GAMM</name>
<dbReference type="GO" id="GO:0008999">
    <property type="term" value="F:protein-N-terminal-alanine acetyltransferase activity"/>
    <property type="evidence" value="ECO:0007669"/>
    <property type="project" value="TreeGrafter"/>
</dbReference>
<organism evidence="2 3">
    <name type="scientific">Chiayiivirga flava</name>
    <dbReference type="NCBI Taxonomy" id="659595"/>
    <lineage>
        <taxon>Bacteria</taxon>
        <taxon>Pseudomonadati</taxon>
        <taxon>Pseudomonadota</taxon>
        <taxon>Gammaproteobacteria</taxon>
        <taxon>Lysobacterales</taxon>
        <taxon>Lysobacteraceae</taxon>
        <taxon>Chiayiivirga</taxon>
    </lineage>
</organism>
<dbReference type="SUPFAM" id="SSF55729">
    <property type="entry name" value="Acyl-CoA N-acyltransferases (Nat)"/>
    <property type="match status" value="1"/>
</dbReference>
<dbReference type="Proteomes" id="UP000521199">
    <property type="component" value="Unassembled WGS sequence"/>
</dbReference>
<keyword evidence="2" id="KW-0808">Transferase</keyword>
<dbReference type="PROSITE" id="PS51186">
    <property type="entry name" value="GNAT"/>
    <property type="match status" value="1"/>
</dbReference>
<dbReference type="GO" id="GO:1990189">
    <property type="term" value="F:protein N-terminal-serine acetyltransferase activity"/>
    <property type="evidence" value="ECO:0007669"/>
    <property type="project" value="TreeGrafter"/>
</dbReference>
<dbReference type="AlphaFoldDB" id="A0A7W8D6E6"/>
<proteinExistence type="predicted"/>
<feature type="domain" description="N-acetyltransferase" evidence="1">
    <location>
        <begin position="28"/>
        <end position="193"/>
    </location>
</feature>
<sequence length="212" mass="23589">MDFVERADALGARLQALPDLPVLDGARVRLRPVRDDDVDGLFAIFSDARVMRYWSRPAMTSREESVAYAARMRAGFRAREVCAWIVADAADDRCLGQVTLYEMRARHFRCEIGYALRADAWGRGLAQESIGTALDWAFGWLGLNRVAADVAPGNDASARVLERLGFRREGTLRENFCNQAELQDSLVFGLLARDWQARRAATGTARHAPAAT</sequence>
<dbReference type="InterPro" id="IPR016181">
    <property type="entry name" value="Acyl_CoA_acyltransferase"/>
</dbReference>
<dbReference type="PANTHER" id="PTHR43441:SF11">
    <property type="entry name" value="RIBOSOMAL-PROTEIN-SERINE ACETYLTRANSFERASE"/>
    <property type="match status" value="1"/>
</dbReference>
<comment type="caution">
    <text evidence="2">The sequence shown here is derived from an EMBL/GenBank/DDBJ whole genome shotgun (WGS) entry which is preliminary data.</text>
</comment>
<evidence type="ECO:0000313" key="3">
    <source>
        <dbReference type="Proteomes" id="UP000521199"/>
    </source>
</evidence>
<dbReference type="PANTHER" id="PTHR43441">
    <property type="entry name" value="RIBOSOMAL-PROTEIN-SERINE ACETYLTRANSFERASE"/>
    <property type="match status" value="1"/>
</dbReference>
<dbReference type="Pfam" id="PF13302">
    <property type="entry name" value="Acetyltransf_3"/>
    <property type="match status" value="1"/>
</dbReference>
<evidence type="ECO:0000259" key="1">
    <source>
        <dbReference type="PROSITE" id="PS51186"/>
    </source>
</evidence>
<dbReference type="InterPro" id="IPR000182">
    <property type="entry name" value="GNAT_dom"/>
</dbReference>
<dbReference type="GO" id="GO:0005737">
    <property type="term" value="C:cytoplasm"/>
    <property type="evidence" value="ECO:0007669"/>
    <property type="project" value="TreeGrafter"/>
</dbReference>
<evidence type="ECO:0000313" key="2">
    <source>
        <dbReference type="EMBL" id="MBB5208774.1"/>
    </source>
</evidence>
<gene>
    <name evidence="2" type="ORF">HNQ52_002324</name>
</gene>
<dbReference type="InterPro" id="IPR051908">
    <property type="entry name" value="Ribosomal_N-acetyltransferase"/>
</dbReference>
<keyword evidence="3" id="KW-1185">Reference proteome</keyword>
<reference evidence="2 3" key="1">
    <citation type="submission" date="2020-08" db="EMBL/GenBank/DDBJ databases">
        <title>Genomic Encyclopedia of Type Strains, Phase IV (KMG-IV): sequencing the most valuable type-strain genomes for metagenomic binning, comparative biology and taxonomic classification.</title>
        <authorList>
            <person name="Goeker M."/>
        </authorList>
    </citation>
    <scope>NUCLEOTIDE SEQUENCE [LARGE SCALE GENOMIC DNA]</scope>
    <source>
        <strain evidence="2 3">DSM 24163</strain>
    </source>
</reference>
<protein>
    <submittedName>
        <fullName evidence="2">RimJ/RimL family protein N-acetyltransferase</fullName>
    </submittedName>
</protein>
<dbReference type="Gene3D" id="3.40.630.30">
    <property type="match status" value="1"/>
</dbReference>
<dbReference type="EMBL" id="JACHHP010000004">
    <property type="protein sequence ID" value="MBB5208774.1"/>
    <property type="molecule type" value="Genomic_DNA"/>
</dbReference>